<protein>
    <recommendedName>
        <fullName evidence="2">PH domain-containing protein</fullName>
    </recommendedName>
</protein>
<reference evidence="3 4" key="1">
    <citation type="submission" date="2019-03" db="EMBL/GenBank/DDBJ databases">
        <title>Diversity of the mouse oral microbiome.</title>
        <authorList>
            <person name="Joseph S."/>
            <person name="Aduse-Opoku J."/>
            <person name="Curtis M."/>
            <person name="Wade W."/>
            <person name="Hashim A."/>
        </authorList>
    </citation>
    <scope>NUCLEOTIDE SEQUENCE [LARGE SCALE GENOMIC DNA]</scope>
    <source>
        <strain evidence="3 4">P1012</strain>
    </source>
</reference>
<keyword evidence="1" id="KW-0812">Transmembrane</keyword>
<dbReference type="EMBL" id="SPQB01000004">
    <property type="protein sequence ID" value="TFU33923.1"/>
    <property type="molecule type" value="Genomic_DNA"/>
</dbReference>
<dbReference type="AlphaFoldDB" id="A0A4Y9FX44"/>
<comment type="caution">
    <text evidence="3">The sequence shown here is derived from an EMBL/GenBank/DDBJ whole genome shotgun (WGS) entry which is preliminary data.</text>
</comment>
<feature type="transmembrane region" description="Helical" evidence="1">
    <location>
        <begin position="6"/>
        <end position="25"/>
    </location>
</feature>
<keyword evidence="1" id="KW-0472">Membrane</keyword>
<organism evidence="3 4">
    <name type="scientific">Microbacterium paludicola</name>
    <dbReference type="NCBI Taxonomy" id="300019"/>
    <lineage>
        <taxon>Bacteria</taxon>
        <taxon>Bacillati</taxon>
        <taxon>Actinomycetota</taxon>
        <taxon>Actinomycetes</taxon>
        <taxon>Micrococcales</taxon>
        <taxon>Microbacteriaceae</taxon>
        <taxon>Microbacterium</taxon>
    </lineage>
</organism>
<dbReference type="OrthoDB" id="3826692at2"/>
<name>A0A4Y9FX44_9MICO</name>
<evidence type="ECO:0000259" key="2">
    <source>
        <dbReference type="Pfam" id="PF25362"/>
    </source>
</evidence>
<dbReference type="Pfam" id="PF25362">
    <property type="entry name" value="bPH_11"/>
    <property type="match status" value="1"/>
</dbReference>
<accession>A0A4Y9FX44</accession>
<sequence>MTQEAAALILVGLAVVVLALMAWGWRRRSRRDAGIAAPVGERRGEIRGTFTGLYVATTRHEAPLDRLNVRHLAFRARATVVVTDAGVALELPGSAPVFLGAARIEGAGRATWAIDRVVENDGLVLIAWTADDGTVCDTYLRLQDGDPDALGAEIARLQTPTDSPSDSTQMGAQR</sequence>
<keyword evidence="4" id="KW-1185">Reference proteome</keyword>
<proteinExistence type="predicted"/>
<evidence type="ECO:0000313" key="3">
    <source>
        <dbReference type="EMBL" id="TFU33923.1"/>
    </source>
</evidence>
<dbReference type="RefSeq" id="WP_135113069.1">
    <property type="nucleotide sequence ID" value="NZ_JADGLL010000004.1"/>
</dbReference>
<evidence type="ECO:0000313" key="4">
    <source>
        <dbReference type="Proteomes" id="UP000298358"/>
    </source>
</evidence>
<evidence type="ECO:0000256" key="1">
    <source>
        <dbReference type="SAM" id="Phobius"/>
    </source>
</evidence>
<dbReference type="InterPro" id="IPR057446">
    <property type="entry name" value="PH_bac"/>
</dbReference>
<feature type="domain" description="PH" evidence="2">
    <location>
        <begin position="45"/>
        <end position="145"/>
    </location>
</feature>
<dbReference type="Proteomes" id="UP000298358">
    <property type="component" value="Unassembled WGS sequence"/>
</dbReference>
<gene>
    <name evidence="3" type="ORF">E4U02_03020</name>
</gene>
<keyword evidence="1" id="KW-1133">Transmembrane helix</keyword>